<accession>A0A8X6N113</accession>
<evidence type="ECO:0000259" key="1">
    <source>
        <dbReference type="Pfam" id="PF17921"/>
    </source>
</evidence>
<name>A0A8X6N113_NEPPI</name>
<feature type="domain" description="Integrase zinc-binding" evidence="1">
    <location>
        <begin position="22"/>
        <end position="55"/>
    </location>
</feature>
<keyword evidence="4" id="KW-1185">Reference proteome</keyword>
<proteinExistence type="predicted"/>
<evidence type="ECO:0000313" key="2">
    <source>
        <dbReference type="EMBL" id="GFS87908.1"/>
    </source>
</evidence>
<dbReference type="EMBL" id="BMAW01004274">
    <property type="protein sequence ID" value="GFS87908.1"/>
    <property type="molecule type" value="Genomic_DNA"/>
</dbReference>
<dbReference type="OrthoDB" id="6433179at2759"/>
<dbReference type="EMBL" id="BMAW01024331">
    <property type="protein sequence ID" value="GFT87491.1"/>
    <property type="molecule type" value="Genomic_DNA"/>
</dbReference>
<comment type="caution">
    <text evidence="2">The sequence shown here is derived from an EMBL/GenBank/DDBJ whole genome shotgun (WGS) entry which is preliminary data.</text>
</comment>
<dbReference type="Pfam" id="PF17921">
    <property type="entry name" value="Integrase_H2C2"/>
    <property type="match status" value="1"/>
</dbReference>
<protein>
    <submittedName>
        <fullName evidence="2">Integrase catalytic domain-containing protein</fullName>
    </submittedName>
</protein>
<dbReference type="Proteomes" id="UP000887013">
    <property type="component" value="Unassembled WGS sequence"/>
</dbReference>
<evidence type="ECO:0000313" key="3">
    <source>
        <dbReference type="EMBL" id="GFT87491.1"/>
    </source>
</evidence>
<dbReference type="Gene3D" id="1.10.340.70">
    <property type="match status" value="1"/>
</dbReference>
<dbReference type="AlphaFoldDB" id="A0A8X6N113"/>
<sequence>MNRGVLYRYSPDSESEDTQLVVPIQEREHILKDHHDAPTAGHYGAEGTFHRILKTSYPYFKKFSQFLAEGKDVAEQRQDKRKHYADKRRREATLFHPGDKVYVTSHPMSSAEKGKTSKFLLRRDGPYVIMSRRSPTTYEISSLENPTTPLRVYHTSA</sequence>
<evidence type="ECO:0000313" key="4">
    <source>
        <dbReference type="Proteomes" id="UP000887013"/>
    </source>
</evidence>
<organism evidence="2 4">
    <name type="scientific">Nephila pilipes</name>
    <name type="common">Giant wood spider</name>
    <name type="synonym">Nephila maculata</name>
    <dbReference type="NCBI Taxonomy" id="299642"/>
    <lineage>
        <taxon>Eukaryota</taxon>
        <taxon>Metazoa</taxon>
        <taxon>Ecdysozoa</taxon>
        <taxon>Arthropoda</taxon>
        <taxon>Chelicerata</taxon>
        <taxon>Arachnida</taxon>
        <taxon>Araneae</taxon>
        <taxon>Araneomorphae</taxon>
        <taxon>Entelegynae</taxon>
        <taxon>Araneoidea</taxon>
        <taxon>Nephilidae</taxon>
        <taxon>Nephila</taxon>
    </lineage>
</organism>
<dbReference type="InterPro" id="IPR041588">
    <property type="entry name" value="Integrase_H2C2"/>
</dbReference>
<gene>
    <name evidence="2" type="primary">AVEN_215452_1</name>
    <name evidence="3" type="ORF">NPIL_445811</name>
    <name evidence="2" type="ORF">NPIL_610501</name>
</gene>
<reference evidence="2" key="1">
    <citation type="submission" date="2020-08" db="EMBL/GenBank/DDBJ databases">
        <title>Multicomponent nature underlies the extraordinary mechanical properties of spider dragline silk.</title>
        <authorList>
            <person name="Kono N."/>
            <person name="Nakamura H."/>
            <person name="Mori M."/>
            <person name="Yoshida Y."/>
            <person name="Ohtoshi R."/>
            <person name="Malay A.D."/>
            <person name="Moran D.A.P."/>
            <person name="Tomita M."/>
            <person name="Numata K."/>
            <person name="Arakawa K."/>
        </authorList>
    </citation>
    <scope>NUCLEOTIDE SEQUENCE</scope>
</reference>